<evidence type="ECO:0000256" key="1">
    <source>
        <dbReference type="SAM" id="MobiDB-lite"/>
    </source>
</evidence>
<proteinExistence type="predicted"/>
<dbReference type="InterPro" id="IPR036291">
    <property type="entry name" value="NAD(P)-bd_dom_sf"/>
</dbReference>
<evidence type="ECO:0000313" key="3">
    <source>
        <dbReference type="Proteomes" id="UP000318416"/>
    </source>
</evidence>
<organism evidence="2 3">
    <name type="scientific">Kitasatospora atroaurantiaca</name>
    <dbReference type="NCBI Taxonomy" id="285545"/>
    <lineage>
        <taxon>Bacteria</taxon>
        <taxon>Bacillati</taxon>
        <taxon>Actinomycetota</taxon>
        <taxon>Actinomycetes</taxon>
        <taxon>Kitasatosporales</taxon>
        <taxon>Streptomycetaceae</taxon>
        <taxon>Kitasatospora</taxon>
    </lineage>
</organism>
<reference evidence="2 3" key="1">
    <citation type="submission" date="2019-06" db="EMBL/GenBank/DDBJ databases">
        <title>Sequencing the genomes of 1000 actinobacteria strains.</title>
        <authorList>
            <person name="Klenk H.-P."/>
        </authorList>
    </citation>
    <scope>NUCLEOTIDE SEQUENCE [LARGE SCALE GENOMIC DNA]</scope>
    <source>
        <strain evidence="2 3">DSM 41649</strain>
    </source>
</reference>
<sequence>MTSRFIGKVTRVTGGGSGIGRASTRALARESAAGPAPSGPRETVAPAEAEGPDGFNTSWIGLFDAIGAQLEQNLLALRPRC</sequence>
<dbReference type="Proteomes" id="UP000318416">
    <property type="component" value="Unassembled WGS sequence"/>
</dbReference>
<dbReference type="EMBL" id="VIVR01000001">
    <property type="protein sequence ID" value="TWE19124.1"/>
    <property type="molecule type" value="Genomic_DNA"/>
</dbReference>
<protein>
    <submittedName>
        <fullName evidence="2">Uncharacterized protein</fullName>
    </submittedName>
</protein>
<comment type="caution">
    <text evidence="2">The sequence shown here is derived from an EMBL/GenBank/DDBJ whole genome shotgun (WGS) entry which is preliminary data.</text>
</comment>
<evidence type="ECO:0000313" key="2">
    <source>
        <dbReference type="EMBL" id="TWE19124.1"/>
    </source>
</evidence>
<dbReference type="Gene3D" id="3.40.50.720">
    <property type="entry name" value="NAD(P)-binding Rossmann-like Domain"/>
    <property type="match status" value="1"/>
</dbReference>
<feature type="region of interest" description="Disordered" evidence="1">
    <location>
        <begin position="15"/>
        <end position="52"/>
    </location>
</feature>
<gene>
    <name evidence="2" type="ORF">FB465_4228</name>
</gene>
<accession>A0A561EU24</accession>
<keyword evidence="3" id="KW-1185">Reference proteome</keyword>
<name>A0A561EU24_9ACTN</name>
<dbReference type="AlphaFoldDB" id="A0A561EU24"/>
<dbReference type="SUPFAM" id="SSF51735">
    <property type="entry name" value="NAD(P)-binding Rossmann-fold domains"/>
    <property type="match status" value="1"/>
</dbReference>